<dbReference type="OrthoDB" id="5476657at2"/>
<dbReference type="GO" id="GO:0009279">
    <property type="term" value="C:cell outer membrane"/>
    <property type="evidence" value="ECO:0007669"/>
    <property type="project" value="UniProtKB-SubCell"/>
</dbReference>
<protein>
    <submittedName>
        <fullName evidence="8">TonB-dependent receptor</fullName>
    </submittedName>
</protein>
<evidence type="ECO:0000256" key="5">
    <source>
        <dbReference type="SAM" id="SignalP"/>
    </source>
</evidence>
<dbReference type="InterPro" id="IPR000531">
    <property type="entry name" value="Beta-barrel_TonB"/>
</dbReference>
<keyword evidence="4" id="KW-0798">TonB box</keyword>
<dbReference type="Proteomes" id="UP000309848">
    <property type="component" value="Unassembled WGS sequence"/>
</dbReference>
<dbReference type="InterPro" id="IPR010104">
    <property type="entry name" value="TonB_rcpt_bac"/>
</dbReference>
<evidence type="ECO:0000313" key="8">
    <source>
        <dbReference type="EMBL" id="TGX44450.1"/>
    </source>
</evidence>
<dbReference type="Gene3D" id="2.40.170.20">
    <property type="entry name" value="TonB-dependent receptor, beta-barrel domain"/>
    <property type="match status" value="1"/>
</dbReference>
<dbReference type="InterPro" id="IPR012910">
    <property type="entry name" value="Plug_dom"/>
</dbReference>
<dbReference type="InterPro" id="IPR036942">
    <property type="entry name" value="Beta-barrel_TonB_sf"/>
</dbReference>
<comment type="similarity">
    <text evidence="4">Belongs to the TonB-dependent receptor family.</text>
</comment>
<dbReference type="Pfam" id="PF00593">
    <property type="entry name" value="TonB_dep_Rec_b-barrel"/>
    <property type="match status" value="1"/>
</dbReference>
<dbReference type="EMBL" id="SRXU01000002">
    <property type="protein sequence ID" value="TGX44450.1"/>
    <property type="molecule type" value="Genomic_DNA"/>
</dbReference>
<feature type="signal peptide" evidence="5">
    <location>
        <begin position="1"/>
        <end position="33"/>
    </location>
</feature>
<keyword evidence="5" id="KW-0732">Signal</keyword>
<dbReference type="NCBIfam" id="TIGR01782">
    <property type="entry name" value="TonB-Xanth-Caul"/>
    <property type="match status" value="1"/>
</dbReference>
<dbReference type="Pfam" id="PF07715">
    <property type="entry name" value="Plug"/>
    <property type="match status" value="1"/>
</dbReference>
<sequence length="924" mass="101948">MRRRPDTRIAFIIKVAALATVSAGALTASHALAQEVPQADSQAASETSEASQDRAADVVVVGIRGSIDTANAKKRNAKQIVDSVVSEDVGKLPDNNVPEALSRVTGVQIDRARGQGQGVTIRGMSEIQTTINGNQTNLGDGRALDLADIPAELLKSVDVYKTRSADQVEGGIAGTVNVELRRPLDLKKGLTVAGSVRGSYDDVAEKISPYASLLVGERFDTGIGEIGFLLNGSWTKTFYRETYIESESPDIVCCPGDPNSPNAGLPAQYKDIVLPYRAQYGQEFGHVTRPSLNAVLQWRPSDRLDFVFEGGYIGSREKRSVNKLYALNREWNSTYSNIQLMPDGQTVKSITVSNPNGVPAGIDSLYNSFHSDLYTSNFEVHWHGDGVQINSTAQYNKSNSGNYFVEQIIRPVGLTSMTVDFDSDRYSGGVPSITFNGVDMSNVNNYGVERFQDNRGGADNEEFAAQTDITVDLTREGLLRTFQFGARYNQRITNRWYGYRDGFPRVNGTFAPLTQFPGGSQAALSGVTLGGDTTEWYSIPGPVVLDNIDAIRAYIQATDPGNATRFASQYPPSDRGQTFGSHEYSFAAYGQFNYGFDIGFPVDGLFGVRYVNTWGDSSSFSYRLVNGAEVVEQSNGRGNYVDLLPTATAILHFTPKAQLRLSYSSNVQRPSFYDMRPFYWVDPNAANPVVYAGNPNLKAQREHAFDASAEYYFGRGGAVTLAGYYKKASNYFYYDRQDVPIGGLTEYGVDPAKSGFIEQLRNAGGGTFVGIEGSAQTFFDFLPGMWKNFGVSLNASHIFKARVEWPYPEDFPGAFDALNASKWTVNAALFYDTPQFSARVAYNYRSPYRLFIWTARPEYSFYNDETQRLDAAINFTPFKFVTLSLEGTNLLGNNTYRYFGQDNLLPLGVRLQARTIQASARFRF</sequence>
<keyword evidence="3" id="KW-0998">Cell outer membrane</keyword>
<accession>A0A4S1WQW8</accession>
<feature type="domain" description="TonB-dependent receptor plug" evidence="7">
    <location>
        <begin position="73"/>
        <end position="175"/>
    </location>
</feature>
<proteinExistence type="inferred from homology"/>
<evidence type="ECO:0000313" key="9">
    <source>
        <dbReference type="Proteomes" id="UP000309848"/>
    </source>
</evidence>
<evidence type="ECO:0000256" key="1">
    <source>
        <dbReference type="ARBA" id="ARBA00004442"/>
    </source>
</evidence>
<dbReference type="SUPFAM" id="SSF56935">
    <property type="entry name" value="Porins"/>
    <property type="match status" value="1"/>
</dbReference>
<feature type="domain" description="TonB-dependent receptor-like beta-barrel" evidence="6">
    <location>
        <begin position="424"/>
        <end position="890"/>
    </location>
</feature>
<evidence type="ECO:0000259" key="6">
    <source>
        <dbReference type="Pfam" id="PF00593"/>
    </source>
</evidence>
<keyword evidence="2 4" id="KW-0472">Membrane</keyword>
<keyword evidence="9" id="KW-1185">Reference proteome</keyword>
<evidence type="ECO:0000259" key="7">
    <source>
        <dbReference type="Pfam" id="PF07715"/>
    </source>
</evidence>
<dbReference type="InterPro" id="IPR037066">
    <property type="entry name" value="Plug_dom_sf"/>
</dbReference>
<evidence type="ECO:0000256" key="2">
    <source>
        <dbReference type="ARBA" id="ARBA00023136"/>
    </source>
</evidence>
<evidence type="ECO:0000256" key="3">
    <source>
        <dbReference type="ARBA" id="ARBA00023237"/>
    </source>
</evidence>
<comment type="subcellular location">
    <subcellularLocation>
        <location evidence="1 4">Cell outer membrane</location>
    </subcellularLocation>
</comment>
<organism evidence="8 9">
    <name type="scientific">Sphingomonas naasensis</name>
    <dbReference type="NCBI Taxonomy" id="1344951"/>
    <lineage>
        <taxon>Bacteria</taxon>
        <taxon>Pseudomonadati</taxon>
        <taxon>Pseudomonadota</taxon>
        <taxon>Alphaproteobacteria</taxon>
        <taxon>Sphingomonadales</taxon>
        <taxon>Sphingomonadaceae</taxon>
        <taxon>Sphingomonas</taxon>
    </lineage>
</organism>
<feature type="chain" id="PRO_5020404529" evidence="5">
    <location>
        <begin position="34"/>
        <end position="924"/>
    </location>
</feature>
<comment type="caution">
    <text evidence="8">The sequence shown here is derived from an EMBL/GenBank/DDBJ whole genome shotgun (WGS) entry which is preliminary data.</text>
</comment>
<gene>
    <name evidence="8" type="ORF">E5A74_06590</name>
</gene>
<reference evidence="8 9" key="1">
    <citation type="submission" date="2019-04" db="EMBL/GenBank/DDBJ databases">
        <title>Sphingomonas psychrotolerans sp. nov., isolated from soil in the Tianshan Mountains, Xinjiang, China.</title>
        <authorList>
            <person name="Luo Y."/>
            <person name="Sheng H."/>
        </authorList>
    </citation>
    <scope>NUCLEOTIDE SEQUENCE [LARGE SCALE GENOMIC DNA]</scope>
    <source>
        <strain evidence="8 9">KIS18-15</strain>
    </source>
</reference>
<evidence type="ECO:0000256" key="4">
    <source>
        <dbReference type="RuleBase" id="RU003357"/>
    </source>
</evidence>
<dbReference type="Gene3D" id="2.170.130.10">
    <property type="entry name" value="TonB-dependent receptor, plug domain"/>
    <property type="match status" value="1"/>
</dbReference>
<keyword evidence="8" id="KW-0675">Receptor</keyword>
<dbReference type="AlphaFoldDB" id="A0A4S1WQW8"/>
<dbReference type="PANTHER" id="PTHR40980">
    <property type="entry name" value="PLUG DOMAIN-CONTAINING PROTEIN"/>
    <property type="match status" value="1"/>
</dbReference>
<name>A0A4S1WQW8_9SPHN</name>
<dbReference type="PANTHER" id="PTHR40980:SF3">
    <property type="entry name" value="TONB-DEPENDENT RECEPTOR-LIKE BETA-BARREL DOMAIN-CONTAINING PROTEIN"/>
    <property type="match status" value="1"/>
</dbReference>